<feature type="region of interest" description="Disordered" evidence="1">
    <location>
        <begin position="341"/>
        <end position="368"/>
    </location>
</feature>
<feature type="signal peptide" evidence="2">
    <location>
        <begin position="1"/>
        <end position="23"/>
    </location>
</feature>
<keyword evidence="2" id="KW-0732">Signal</keyword>
<keyword evidence="4" id="KW-1185">Reference proteome</keyword>
<feature type="compositionally biased region" description="Low complexity" evidence="1">
    <location>
        <begin position="348"/>
        <end position="362"/>
    </location>
</feature>
<protein>
    <submittedName>
        <fullName evidence="3">Uncharacterized protein</fullName>
    </submittedName>
</protein>
<evidence type="ECO:0000313" key="4">
    <source>
        <dbReference type="Proteomes" id="UP000249254"/>
    </source>
</evidence>
<dbReference type="Proteomes" id="UP000249254">
    <property type="component" value="Unassembled WGS sequence"/>
</dbReference>
<dbReference type="EMBL" id="QFYQ01000001">
    <property type="protein sequence ID" value="RAK53506.1"/>
    <property type="molecule type" value="Genomic_DNA"/>
</dbReference>
<name>A0A328AHD8_9CAUL</name>
<feature type="region of interest" description="Disordered" evidence="1">
    <location>
        <begin position="145"/>
        <end position="170"/>
    </location>
</feature>
<sequence length="368" mass="39456">MKRAAILAVSTALGLALAGPSLAAPAKAASAAPAAAWKAPRNAMGQPDLAGNWTNATLTPLIRNPKYGAQLVMPPDAVKAEESEMARQFAEGNKPTDPNAGVQQGVEKNVRPEFAAAGGDVGGYNIGWLDPGSQVMRVGGEPRTSLITTSDGRPPKRRDGAPAPAGFRNGLGSFDSYETRSLGERCILGFGRNAGPPMFPNGFYNNNYQIVQTPTYVAIDVEMVHDIRIVRLNAQHRTDGVRPWMGDSVGHYEGDTLVVETTNIPEQQNFFGSWKNLKVTERFTRVAPNRLLYQFTIDDPSLWEKPWGGEYEFSTLKGELYEYACHEGNYALPGMLAGARNQEKEAAEAAAKAAAPPAAAPSKGKKGA</sequence>
<organism evidence="3 4">
    <name type="scientific">Phenylobacterium soli</name>
    <dbReference type="NCBI Taxonomy" id="2170551"/>
    <lineage>
        <taxon>Bacteria</taxon>
        <taxon>Pseudomonadati</taxon>
        <taxon>Pseudomonadota</taxon>
        <taxon>Alphaproteobacteria</taxon>
        <taxon>Caulobacterales</taxon>
        <taxon>Caulobacteraceae</taxon>
        <taxon>Phenylobacterium</taxon>
    </lineage>
</organism>
<evidence type="ECO:0000313" key="3">
    <source>
        <dbReference type="EMBL" id="RAK53506.1"/>
    </source>
</evidence>
<dbReference type="OrthoDB" id="7054794at2"/>
<evidence type="ECO:0000256" key="2">
    <source>
        <dbReference type="SAM" id="SignalP"/>
    </source>
</evidence>
<gene>
    <name evidence="3" type="ORF">DJ017_02675</name>
</gene>
<feature type="chain" id="PRO_5016330241" evidence="2">
    <location>
        <begin position="24"/>
        <end position="368"/>
    </location>
</feature>
<dbReference type="AlphaFoldDB" id="A0A328AHD8"/>
<accession>A0A328AHD8</accession>
<reference evidence="4" key="1">
    <citation type="submission" date="2018-05" db="EMBL/GenBank/DDBJ databases">
        <authorList>
            <person name="Li X."/>
        </authorList>
    </citation>
    <scope>NUCLEOTIDE SEQUENCE [LARGE SCALE GENOMIC DNA]</scope>
    <source>
        <strain evidence="4">LX32</strain>
    </source>
</reference>
<dbReference type="RefSeq" id="WP_111527258.1">
    <property type="nucleotide sequence ID" value="NZ_JBHRSG010000005.1"/>
</dbReference>
<evidence type="ECO:0000256" key="1">
    <source>
        <dbReference type="SAM" id="MobiDB-lite"/>
    </source>
</evidence>
<feature type="region of interest" description="Disordered" evidence="1">
    <location>
        <begin position="84"/>
        <end position="103"/>
    </location>
</feature>
<proteinExistence type="predicted"/>
<comment type="caution">
    <text evidence="3">The sequence shown here is derived from an EMBL/GenBank/DDBJ whole genome shotgun (WGS) entry which is preliminary data.</text>
</comment>